<comment type="caution">
    <text evidence="3">The sequence shown here is derived from an EMBL/GenBank/DDBJ whole genome shotgun (WGS) entry which is preliminary data.</text>
</comment>
<proteinExistence type="predicted"/>
<sequence length="450" mass="48776">MKRLSALESRRLALGGAGESWEVEVARALIVSSLGPDMEGTRGRPVFLKNSFPSSSMADSNSATKTRPIITPSSLSRRTAATTRSFSSLPPPRTAQAPTLSVIAASPDPSPVTPTVRRVHARSDPETPSRDFRLEVPQVKKSHSSGSGKRKAEEVEIESSGTTSKEQQRATFAPEPRTHRTSAASTAPSSYRRKRARLSLPSEPPSRPSSRSAMGTVSESPNAKTTGSCSSKRSFRASVNDSPRRNSKHATGHARSNSFTRSVSRQSNAQASTSSYIPGSVGSGGGPYNLHAPSRPSLSQASIPISALISPHAPSVTSGMSRGKYHMRDPRKPAPVQRTPWSLAFPLEVQRGESRWELKSWVERGGSPLHAWFFFLGFVAFPMWWVASFVGVPRTRRLAAGNAGNAEKGVVLDDPQVEYDARSWRNRCRVMAVISIVTYIPFIVCVIIFA</sequence>
<feature type="region of interest" description="Disordered" evidence="1">
    <location>
        <begin position="313"/>
        <end position="334"/>
    </location>
</feature>
<dbReference type="AlphaFoldDB" id="A0A8H7C8R4"/>
<evidence type="ECO:0000256" key="1">
    <source>
        <dbReference type="SAM" id="MobiDB-lite"/>
    </source>
</evidence>
<feature type="transmembrane region" description="Helical" evidence="2">
    <location>
        <begin position="369"/>
        <end position="392"/>
    </location>
</feature>
<evidence type="ECO:0000313" key="4">
    <source>
        <dbReference type="Proteomes" id="UP000629468"/>
    </source>
</evidence>
<feature type="compositionally biased region" description="Polar residues" evidence="1">
    <location>
        <begin position="254"/>
        <end position="277"/>
    </location>
</feature>
<feature type="transmembrane region" description="Helical" evidence="2">
    <location>
        <begin position="430"/>
        <end position="449"/>
    </location>
</feature>
<dbReference type="Proteomes" id="UP000629468">
    <property type="component" value="Unassembled WGS sequence"/>
</dbReference>
<evidence type="ECO:0000256" key="2">
    <source>
        <dbReference type="SAM" id="Phobius"/>
    </source>
</evidence>
<name>A0A8H7C8R4_AGABI</name>
<dbReference type="EMBL" id="JABXXO010000010">
    <property type="protein sequence ID" value="KAF7768526.1"/>
    <property type="molecule type" value="Genomic_DNA"/>
</dbReference>
<feature type="compositionally biased region" description="Polar residues" evidence="1">
    <location>
        <begin position="215"/>
        <end position="241"/>
    </location>
</feature>
<keyword evidence="2" id="KW-0472">Membrane</keyword>
<feature type="compositionally biased region" description="Polar residues" evidence="1">
    <location>
        <begin position="51"/>
        <end position="88"/>
    </location>
</feature>
<evidence type="ECO:0000313" key="3">
    <source>
        <dbReference type="EMBL" id="KAF7768526.1"/>
    </source>
</evidence>
<feature type="region of interest" description="Disordered" evidence="1">
    <location>
        <begin position="50"/>
        <end position="280"/>
    </location>
</feature>
<accession>A0A8H7C8R4</accession>
<keyword evidence="2" id="KW-1133">Transmembrane helix</keyword>
<organism evidence="3 4">
    <name type="scientific">Agaricus bisporus var. burnettii</name>
    <dbReference type="NCBI Taxonomy" id="192524"/>
    <lineage>
        <taxon>Eukaryota</taxon>
        <taxon>Fungi</taxon>
        <taxon>Dikarya</taxon>
        <taxon>Basidiomycota</taxon>
        <taxon>Agaricomycotina</taxon>
        <taxon>Agaricomycetes</taxon>
        <taxon>Agaricomycetidae</taxon>
        <taxon>Agaricales</taxon>
        <taxon>Agaricineae</taxon>
        <taxon>Agaricaceae</taxon>
        <taxon>Agaricus</taxon>
    </lineage>
</organism>
<feature type="compositionally biased region" description="Basic and acidic residues" evidence="1">
    <location>
        <begin position="121"/>
        <end position="134"/>
    </location>
</feature>
<keyword evidence="2" id="KW-0812">Transmembrane</keyword>
<gene>
    <name evidence="3" type="ORF">Agabi119p4_7769</name>
</gene>
<reference evidence="3 4" key="1">
    <citation type="journal article" name="Sci. Rep.">
        <title>Telomere-to-telomere assembled and centromere annotated genomes of the two main subspecies of the button mushroom Agaricus bisporus reveal especially polymorphic chromosome ends.</title>
        <authorList>
            <person name="Sonnenberg A.S.M."/>
            <person name="Sedaghat-Telgerd N."/>
            <person name="Lavrijssen B."/>
            <person name="Ohm R.A."/>
            <person name="Hendrickx P.M."/>
            <person name="Scholtmeijer K."/>
            <person name="Baars J.J.P."/>
            <person name="van Peer A."/>
        </authorList>
    </citation>
    <scope>NUCLEOTIDE SEQUENCE [LARGE SCALE GENOMIC DNA]</scope>
    <source>
        <strain evidence="3 4">H119_p4</strain>
    </source>
</reference>
<protein>
    <submittedName>
        <fullName evidence="3">Uncharacterized protein</fullName>
    </submittedName>
</protein>